<evidence type="ECO:0000256" key="2">
    <source>
        <dbReference type="ARBA" id="ARBA00023015"/>
    </source>
</evidence>
<evidence type="ECO:0000313" key="7">
    <source>
        <dbReference type="Proteomes" id="UP000292445"/>
    </source>
</evidence>
<dbReference type="SUPFAM" id="SSF53850">
    <property type="entry name" value="Periplasmic binding protein-like II"/>
    <property type="match status" value="1"/>
</dbReference>
<evidence type="ECO:0000256" key="3">
    <source>
        <dbReference type="ARBA" id="ARBA00023125"/>
    </source>
</evidence>
<comment type="caution">
    <text evidence="6">The sequence shown here is derived from an EMBL/GenBank/DDBJ whole genome shotgun (WGS) entry which is preliminary data.</text>
</comment>
<evidence type="ECO:0000256" key="1">
    <source>
        <dbReference type="ARBA" id="ARBA00009437"/>
    </source>
</evidence>
<dbReference type="InterPro" id="IPR036388">
    <property type="entry name" value="WH-like_DNA-bd_sf"/>
</dbReference>
<gene>
    <name evidence="6" type="ORF">EV675_5569</name>
</gene>
<dbReference type="InterPro" id="IPR000847">
    <property type="entry name" value="LysR_HTH_N"/>
</dbReference>
<dbReference type="InterPro" id="IPR005119">
    <property type="entry name" value="LysR_subst-bd"/>
</dbReference>
<dbReference type="RefSeq" id="WP_130361850.1">
    <property type="nucleotide sequence ID" value="NZ_SGXC01000003.1"/>
</dbReference>
<evidence type="ECO:0000256" key="4">
    <source>
        <dbReference type="ARBA" id="ARBA00023163"/>
    </source>
</evidence>
<dbReference type="PANTHER" id="PTHR30537:SF35">
    <property type="entry name" value="TRANSCRIPTIONAL REGULATORY PROTEIN"/>
    <property type="match status" value="1"/>
</dbReference>
<dbReference type="PROSITE" id="PS50931">
    <property type="entry name" value="HTH_LYSR"/>
    <property type="match status" value="1"/>
</dbReference>
<dbReference type="GO" id="GO:0043565">
    <property type="term" value="F:sequence-specific DNA binding"/>
    <property type="evidence" value="ECO:0007669"/>
    <property type="project" value="TreeGrafter"/>
</dbReference>
<dbReference type="GO" id="GO:0003700">
    <property type="term" value="F:DNA-binding transcription factor activity"/>
    <property type="evidence" value="ECO:0007669"/>
    <property type="project" value="InterPro"/>
</dbReference>
<keyword evidence="7" id="KW-1185">Reference proteome</keyword>
<name>A0A4Q7N9Q9_9BURK</name>
<protein>
    <submittedName>
        <fullName evidence="6">LysR family transcriptional regulator</fullName>
    </submittedName>
</protein>
<dbReference type="Gene3D" id="3.40.190.290">
    <property type="match status" value="1"/>
</dbReference>
<dbReference type="Pfam" id="PF00126">
    <property type="entry name" value="HTH_1"/>
    <property type="match status" value="1"/>
</dbReference>
<dbReference type="AlphaFoldDB" id="A0A4Q7N9Q9"/>
<dbReference type="SUPFAM" id="SSF46785">
    <property type="entry name" value="Winged helix' DNA-binding domain"/>
    <property type="match status" value="1"/>
</dbReference>
<keyword evidence="2" id="KW-0805">Transcription regulation</keyword>
<feature type="domain" description="HTH lysR-type" evidence="5">
    <location>
        <begin position="1"/>
        <end position="59"/>
    </location>
</feature>
<dbReference type="Gene3D" id="1.10.10.10">
    <property type="entry name" value="Winged helix-like DNA-binding domain superfamily/Winged helix DNA-binding domain"/>
    <property type="match status" value="1"/>
</dbReference>
<evidence type="ECO:0000259" key="5">
    <source>
        <dbReference type="PROSITE" id="PS50931"/>
    </source>
</evidence>
<keyword evidence="3" id="KW-0238">DNA-binding</keyword>
<comment type="similarity">
    <text evidence="1">Belongs to the LysR transcriptional regulatory family.</text>
</comment>
<dbReference type="Pfam" id="PF03466">
    <property type="entry name" value="LysR_substrate"/>
    <property type="match status" value="1"/>
</dbReference>
<dbReference type="InterPro" id="IPR036390">
    <property type="entry name" value="WH_DNA-bd_sf"/>
</dbReference>
<dbReference type="GO" id="GO:0006351">
    <property type="term" value="P:DNA-templated transcription"/>
    <property type="evidence" value="ECO:0007669"/>
    <property type="project" value="TreeGrafter"/>
</dbReference>
<sequence length="303" mass="33516">MDTLANLRAFLATVRGGNFSEAARQLDTVPSVVAKRIGHLEWTLGTRLFERSSRRVTLTEAGHKFHARARALVNDFDDIASELKRDQDALDGHIRLRAPTSLTVLYLADILAAFQRRHERLTLEVALLDRSANPAEEGFDISVSGRADSYEGVVDEPLCPLRQVVCAAPDYLARRPAPRHPRDLADHDCLVFNPTGHSWHFNSASGPVSIDVPARLGANDNYVLYASARAGNGIAVLPTYVARRALADGSLVALLEDHPLQDVWLKALIPARKRALPRMELLLAWLREHLGGTPPWERPAENT</sequence>
<accession>A0A4Q7N9Q9</accession>
<proteinExistence type="inferred from homology"/>
<dbReference type="OrthoDB" id="9080899at2"/>
<reference evidence="6 7" key="1">
    <citation type="submission" date="2019-02" db="EMBL/GenBank/DDBJ databases">
        <title>Genomic Encyclopedia of Type Strains, Phase IV (KMG-IV): sequencing the most valuable type-strain genomes for metagenomic binning, comparative biology and taxonomic classification.</title>
        <authorList>
            <person name="Goeker M."/>
        </authorList>
    </citation>
    <scope>NUCLEOTIDE SEQUENCE [LARGE SCALE GENOMIC DNA]</scope>
    <source>
        <strain evidence="6 7">K24</strain>
    </source>
</reference>
<organism evidence="6 7">
    <name type="scientific">Pigmentiphaga kullae</name>
    <dbReference type="NCBI Taxonomy" id="151784"/>
    <lineage>
        <taxon>Bacteria</taxon>
        <taxon>Pseudomonadati</taxon>
        <taxon>Pseudomonadota</taxon>
        <taxon>Betaproteobacteria</taxon>
        <taxon>Burkholderiales</taxon>
        <taxon>Alcaligenaceae</taxon>
        <taxon>Pigmentiphaga</taxon>
    </lineage>
</organism>
<evidence type="ECO:0000313" key="6">
    <source>
        <dbReference type="EMBL" id="RZS78912.1"/>
    </source>
</evidence>
<dbReference type="PANTHER" id="PTHR30537">
    <property type="entry name" value="HTH-TYPE TRANSCRIPTIONAL REGULATOR"/>
    <property type="match status" value="1"/>
</dbReference>
<dbReference type="FunFam" id="1.10.10.10:FF:000001">
    <property type="entry name" value="LysR family transcriptional regulator"/>
    <property type="match status" value="1"/>
</dbReference>
<dbReference type="Proteomes" id="UP000292445">
    <property type="component" value="Unassembled WGS sequence"/>
</dbReference>
<dbReference type="EMBL" id="SGXC01000003">
    <property type="protein sequence ID" value="RZS78912.1"/>
    <property type="molecule type" value="Genomic_DNA"/>
</dbReference>
<dbReference type="InterPro" id="IPR058163">
    <property type="entry name" value="LysR-type_TF_proteobact-type"/>
</dbReference>
<keyword evidence="4" id="KW-0804">Transcription</keyword>
<dbReference type="CDD" id="cd08422">
    <property type="entry name" value="PBP2_CrgA_like"/>
    <property type="match status" value="1"/>
</dbReference>